<feature type="domain" description="DUF5117" evidence="3">
    <location>
        <begin position="151"/>
        <end position="350"/>
    </location>
</feature>
<dbReference type="EMBL" id="SHKP01000004">
    <property type="protein sequence ID" value="RZU03110.1"/>
    <property type="molecule type" value="Genomic_DNA"/>
</dbReference>
<dbReference type="Gene3D" id="3.40.390.10">
    <property type="entry name" value="Collagenase (Catalytic Domain)"/>
    <property type="match status" value="1"/>
</dbReference>
<protein>
    <submittedName>
        <fullName evidence="4">Uncharacterized protein DUF5117</fullName>
    </submittedName>
</protein>
<name>A0A4Q7W1R6_9BURK</name>
<dbReference type="InterPro" id="IPR024079">
    <property type="entry name" value="MetalloPept_cat_dom_sf"/>
</dbReference>
<organism evidence="4 5">
    <name type="scientific">Rivibacter subsaxonicus</name>
    <dbReference type="NCBI Taxonomy" id="457575"/>
    <lineage>
        <taxon>Bacteria</taxon>
        <taxon>Pseudomonadati</taxon>
        <taxon>Pseudomonadota</taxon>
        <taxon>Betaproteobacteria</taxon>
        <taxon>Burkholderiales</taxon>
        <taxon>Rivibacter</taxon>
    </lineage>
</organism>
<dbReference type="AlphaFoldDB" id="A0A4Q7W1R6"/>
<evidence type="ECO:0000313" key="5">
    <source>
        <dbReference type="Proteomes" id="UP000293671"/>
    </source>
</evidence>
<keyword evidence="5" id="KW-1185">Reference proteome</keyword>
<dbReference type="SUPFAM" id="SSF55486">
    <property type="entry name" value="Metalloproteases ('zincins'), catalytic domain"/>
    <property type="match status" value="1"/>
</dbReference>
<dbReference type="CDD" id="cd04276">
    <property type="entry name" value="ZnMc_MMP_like_2"/>
    <property type="match status" value="1"/>
</dbReference>
<gene>
    <name evidence="4" type="ORF">EV670_1143</name>
</gene>
<dbReference type="RefSeq" id="WP_165393248.1">
    <property type="nucleotide sequence ID" value="NZ_SHKP01000004.1"/>
</dbReference>
<evidence type="ECO:0000256" key="1">
    <source>
        <dbReference type="SAM" id="SignalP"/>
    </source>
</evidence>
<feature type="chain" id="PRO_5020456434" evidence="1">
    <location>
        <begin position="18"/>
        <end position="931"/>
    </location>
</feature>
<comment type="caution">
    <text evidence="4">The sequence shown here is derived from an EMBL/GenBank/DDBJ whole genome shotgun (WGS) entry which is preliminary data.</text>
</comment>
<dbReference type="Pfam" id="PF17148">
    <property type="entry name" value="DUF5117"/>
    <property type="match status" value="1"/>
</dbReference>
<dbReference type="InterPro" id="IPR034032">
    <property type="entry name" value="Zn_MMP-like_bac"/>
</dbReference>
<proteinExistence type="predicted"/>
<feature type="domain" description="EcxA zinc-binding" evidence="2">
    <location>
        <begin position="520"/>
        <end position="844"/>
    </location>
</feature>
<dbReference type="InterPro" id="IPR032534">
    <property type="entry name" value="EcxA_zinc-bd"/>
</dbReference>
<dbReference type="Proteomes" id="UP000293671">
    <property type="component" value="Unassembled WGS sequence"/>
</dbReference>
<dbReference type="PANTHER" id="PTHR38478">
    <property type="entry name" value="PEPTIDASE M1A AND M12B"/>
    <property type="match status" value="1"/>
</dbReference>
<accession>A0A4Q7W1R6</accession>
<evidence type="ECO:0000259" key="2">
    <source>
        <dbReference type="Pfam" id="PF16313"/>
    </source>
</evidence>
<sequence>MSLSPISSIRVTPLALAALLALAGCATTAPTAEPAKADAAVASAATSAAPATPVAAAAAPNAGASAPTAARPAAAPAAGAPPPFATVAKDAKESAGLIAVWRKDEKTWLELRPEDFKKTYFLSPKFATGIGENMLFGGLMAGSWAGPVSTPQALQFRRVGNQVQMIAVNTDFVAKDGSPAALAVKSAFSPSLLGSAPVASAAHPERGSVLVDASALFVSDLPGIGIALQRLYRQNYALDRGNSALTTVRNSAELLVLETLNHYASAGIAVAQPNTPPGTPVPTVPKSLPDVRSLFMTMHYSLSVLPEQPMAARKADPRLGYFQTVVSDFSDDLARSPRQRLINRWRLEKKDPAAALSEPVKPITFWLDRNIPENYRAPIAAGALEWNKAFEKIGFKNAIVVIQQPADADFDTLDVNRASIRWMTNSAPAFGAIGPSHVDPRSGEILDADIGFESLSSRARRNERTQILAASAGEHSHFEAGPHASLGEMMRCSYADHATEQLGYALDVLEARGDLDPDSPEAEAHVLAYLKDVSMHEVGHTLGLRHNFRASRVFTQAQINDPAFVASNGLTGSVMEYSPVNLAGPGQRPLTAFTPTLGPYDYWVIEYGYKPIDAKDEAAELQRIAARSAEPLLAYATDEDNYLGIDPESLQMDLGEDPIGFARKRFDIARDLFARQETRQLKANADFAVLRRSVGYALRDVGRASSVLSRQIGGVRTLRDFPGSGRDPLEPTNAAKQREALDLLATRVLAADAFKLSPSLQRRMAPDFHERGDSLGEPGGPVGSDFSLTQLLLQNQRAVLGQLMSDGVAARILDSEAKVDKPSQVFHLSELYGRLTREVWSELGASGDIPGARRELQREYVNRVSAMLLRPTAMSRADARSLLRAEAQQLRGKLQSASGRPGLSAEARAHLRDSADSLVQALDAKLVRAGA</sequence>
<dbReference type="Pfam" id="PF16313">
    <property type="entry name" value="DUF4953"/>
    <property type="match status" value="1"/>
</dbReference>
<reference evidence="4 5" key="1">
    <citation type="submission" date="2019-02" db="EMBL/GenBank/DDBJ databases">
        <title>Genomic Encyclopedia of Type Strains, Phase IV (KMG-IV): sequencing the most valuable type-strain genomes for metagenomic binning, comparative biology and taxonomic classification.</title>
        <authorList>
            <person name="Goeker M."/>
        </authorList>
    </citation>
    <scope>NUCLEOTIDE SEQUENCE [LARGE SCALE GENOMIC DNA]</scope>
    <source>
        <strain evidence="4 5">DSM 19570</strain>
    </source>
</reference>
<keyword evidence="1" id="KW-0732">Signal</keyword>
<dbReference type="PANTHER" id="PTHR38478:SF1">
    <property type="entry name" value="ZINC DEPENDENT METALLOPROTEASE DOMAIN LIPOPROTEIN"/>
    <property type="match status" value="1"/>
</dbReference>
<feature type="signal peptide" evidence="1">
    <location>
        <begin position="1"/>
        <end position="17"/>
    </location>
</feature>
<dbReference type="InterPro" id="IPR033413">
    <property type="entry name" value="DUF5117"/>
</dbReference>
<dbReference type="GO" id="GO:0008237">
    <property type="term" value="F:metallopeptidase activity"/>
    <property type="evidence" value="ECO:0007669"/>
    <property type="project" value="InterPro"/>
</dbReference>
<evidence type="ECO:0000313" key="4">
    <source>
        <dbReference type="EMBL" id="RZU03110.1"/>
    </source>
</evidence>
<evidence type="ECO:0000259" key="3">
    <source>
        <dbReference type="Pfam" id="PF17148"/>
    </source>
</evidence>